<accession>A0A7W5FTP3</accession>
<proteinExistence type="predicted"/>
<protein>
    <recommendedName>
        <fullName evidence="2">Bro-N domain-containing protein</fullName>
    </recommendedName>
</protein>
<feature type="domain" description="Bro-N" evidence="2">
    <location>
        <begin position="1"/>
        <end position="51"/>
    </location>
</feature>
<name>A0A7W5FTP3_9BURK</name>
<reference evidence="3 4" key="1">
    <citation type="submission" date="2020-08" db="EMBL/GenBank/DDBJ databases">
        <title>Genomic Encyclopedia of Type Strains, Phase III (KMG-III): the genomes of soil and plant-associated and newly described type strains.</title>
        <authorList>
            <person name="Whitman W."/>
        </authorList>
    </citation>
    <scope>NUCLEOTIDE SEQUENCE [LARGE SCALE GENOMIC DNA]</scope>
    <source>
        <strain evidence="3 4">CECT 8897</strain>
    </source>
</reference>
<dbReference type="InterPro" id="IPR003497">
    <property type="entry name" value="BRO_N_domain"/>
</dbReference>
<organism evidence="3 4">
    <name type="scientific">Pseudoduganella violacea</name>
    <dbReference type="NCBI Taxonomy" id="1715466"/>
    <lineage>
        <taxon>Bacteria</taxon>
        <taxon>Pseudomonadati</taxon>
        <taxon>Pseudomonadota</taxon>
        <taxon>Betaproteobacteria</taxon>
        <taxon>Burkholderiales</taxon>
        <taxon>Oxalobacteraceae</taxon>
        <taxon>Telluria group</taxon>
        <taxon>Pseudoduganella</taxon>
    </lineage>
</organism>
<dbReference type="Proteomes" id="UP000541535">
    <property type="component" value="Unassembled WGS sequence"/>
</dbReference>
<evidence type="ECO:0000259" key="2">
    <source>
        <dbReference type="PROSITE" id="PS51750"/>
    </source>
</evidence>
<gene>
    <name evidence="3" type="ORF">FHS03_001927</name>
</gene>
<dbReference type="PANTHER" id="PTHR36180">
    <property type="entry name" value="DNA-BINDING PROTEIN-RELATED-RELATED"/>
    <property type="match status" value="1"/>
</dbReference>
<dbReference type="PROSITE" id="PS51750">
    <property type="entry name" value="BRO_N"/>
    <property type="match status" value="1"/>
</dbReference>
<comment type="caution">
    <text evidence="3">The sequence shown here is derived from an EMBL/GenBank/DDBJ whole genome shotgun (WGS) entry which is preliminary data.</text>
</comment>
<dbReference type="EMBL" id="JACHXD010000004">
    <property type="protein sequence ID" value="MBB3118882.1"/>
    <property type="molecule type" value="Genomic_DNA"/>
</dbReference>
<keyword evidence="4" id="KW-1185">Reference proteome</keyword>
<dbReference type="AlphaFoldDB" id="A0A7W5FTP3"/>
<evidence type="ECO:0000256" key="1">
    <source>
        <dbReference type="SAM" id="MobiDB-lite"/>
    </source>
</evidence>
<sequence>MDTPTPGGMQQMNHVNESGMYALVLGSTKAEAKRFKRWVTSEVLPAIRKSGGYSATGVQPAFDALRMAPLAVSAAKAFGLDQNAAAISANQFVRAETGRDLLQGFGQQHLVAATRMPSTSRPRSSARASASRPASSMTVWPAPACR</sequence>
<feature type="compositionally biased region" description="Low complexity" evidence="1">
    <location>
        <begin position="113"/>
        <end position="138"/>
    </location>
</feature>
<evidence type="ECO:0000313" key="3">
    <source>
        <dbReference type="EMBL" id="MBB3118882.1"/>
    </source>
</evidence>
<evidence type="ECO:0000313" key="4">
    <source>
        <dbReference type="Proteomes" id="UP000541535"/>
    </source>
</evidence>
<feature type="region of interest" description="Disordered" evidence="1">
    <location>
        <begin position="113"/>
        <end position="146"/>
    </location>
</feature>
<dbReference type="Pfam" id="PF02498">
    <property type="entry name" value="Bro-N"/>
    <property type="match status" value="1"/>
</dbReference>
<dbReference type="PANTHER" id="PTHR36180:SF2">
    <property type="entry name" value="BRO FAMILY PROTEIN"/>
    <property type="match status" value="1"/>
</dbReference>